<keyword evidence="2" id="KW-1003">Cell membrane</keyword>
<feature type="transmembrane region" description="Helical" evidence="6">
    <location>
        <begin position="350"/>
        <end position="371"/>
    </location>
</feature>
<dbReference type="Pfam" id="PF07690">
    <property type="entry name" value="MFS_1"/>
    <property type="match status" value="1"/>
</dbReference>
<feature type="transmembrane region" description="Helical" evidence="6">
    <location>
        <begin position="377"/>
        <end position="397"/>
    </location>
</feature>
<dbReference type="PANTHER" id="PTHR43124">
    <property type="entry name" value="PURINE EFFLUX PUMP PBUE"/>
    <property type="match status" value="1"/>
</dbReference>
<evidence type="ECO:0000313" key="9">
    <source>
        <dbReference type="Proteomes" id="UP000294593"/>
    </source>
</evidence>
<evidence type="ECO:0000256" key="5">
    <source>
        <dbReference type="ARBA" id="ARBA00023136"/>
    </source>
</evidence>
<keyword evidence="4 6" id="KW-1133">Transmembrane helix</keyword>
<feature type="domain" description="Major facilitator superfamily (MFS) profile" evidence="7">
    <location>
        <begin position="12"/>
        <end position="407"/>
    </location>
</feature>
<feature type="transmembrane region" description="Helical" evidence="6">
    <location>
        <begin position="139"/>
        <end position="161"/>
    </location>
</feature>
<dbReference type="AlphaFoldDB" id="A0A4R6RJL4"/>
<feature type="transmembrane region" description="Helical" evidence="6">
    <location>
        <begin position="312"/>
        <end position="329"/>
    </location>
</feature>
<organism evidence="8 9">
    <name type="scientific">Aquabacterium commune</name>
    <dbReference type="NCBI Taxonomy" id="70586"/>
    <lineage>
        <taxon>Bacteria</taxon>
        <taxon>Pseudomonadati</taxon>
        <taxon>Pseudomonadota</taxon>
        <taxon>Betaproteobacteria</taxon>
        <taxon>Burkholderiales</taxon>
        <taxon>Aquabacterium</taxon>
    </lineage>
</organism>
<evidence type="ECO:0000256" key="4">
    <source>
        <dbReference type="ARBA" id="ARBA00022989"/>
    </source>
</evidence>
<feature type="transmembrane region" description="Helical" evidence="6">
    <location>
        <begin position="286"/>
        <end position="306"/>
    </location>
</feature>
<dbReference type="InterPro" id="IPR036259">
    <property type="entry name" value="MFS_trans_sf"/>
</dbReference>
<dbReference type="PANTHER" id="PTHR43124:SF3">
    <property type="entry name" value="CHLORAMPHENICOL EFFLUX PUMP RV0191"/>
    <property type="match status" value="1"/>
</dbReference>
<dbReference type="InterPro" id="IPR011701">
    <property type="entry name" value="MFS"/>
</dbReference>
<keyword evidence="3 6" id="KW-0812">Transmembrane</keyword>
<feature type="transmembrane region" description="Helical" evidence="6">
    <location>
        <begin position="12"/>
        <end position="29"/>
    </location>
</feature>
<comment type="caution">
    <text evidence="8">The sequence shown here is derived from an EMBL/GenBank/DDBJ whole genome shotgun (WGS) entry which is preliminary data.</text>
</comment>
<feature type="transmembrane region" description="Helical" evidence="6">
    <location>
        <begin position="81"/>
        <end position="100"/>
    </location>
</feature>
<sequence>MREATAPRPMSTGFVIGFMGLLLSFQPLSTDLYLPSLQLITQSLNLSVVQAQGTLLGMLLGFAVSQLFWGHHSDRIGRRRVLLAGTSLYACSALLAALAPSAAWLLAARVAMGCGLAAMIVCARALVRDLFDVHEGPQAFAKALTGMAITATLSGVAGGLLARWVPWRGTLGLLAVLAGGVLLLTWHRFEESRPPATAGHTPGWREVCGGWGRILVHREFLLNTGLAAFTYTEAILFIGGSSLVLVGQHGVRPDTFGYFMTAYSGCFLAGTMACRQVLRRAGRRAALLCGMVLSSCGMAAFLVLSLCPQWHAVHWLVAAQMAYMLGHGFNQVCSQAGAVAPFPKEAGTAAALSGTWMILCCVGLGQVQAVALSHSDAALTAFAAFDAAMAVAFAWALRRHVAGVRRV</sequence>
<gene>
    <name evidence="8" type="ORF">EV672_102428</name>
</gene>
<dbReference type="Gene3D" id="1.20.1720.10">
    <property type="entry name" value="Multidrug resistance protein D"/>
    <property type="match status" value="1"/>
</dbReference>
<feature type="transmembrane region" description="Helical" evidence="6">
    <location>
        <begin position="106"/>
        <end position="127"/>
    </location>
</feature>
<dbReference type="GO" id="GO:0022857">
    <property type="term" value="F:transmembrane transporter activity"/>
    <property type="evidence" value="ECO:0007669"/>
    <property type="project" value="InterPro"/>
</dbReference>
<dbReference type="InterPro" id="IPR050189">
    <property type="entry name" value="MFS_Efflux_Transporters"/>
</dbReference>
<dbReference type="PROSITE" id="PS50850">
    <property type="entry name" value="MFS"/>
    <property type="match status" value="1"/>
</dbReference>
<dbReference type="RefSeq" id="WP_166643473.1">
    <property type="nucleotide sequence ID" value="NZ_SNXW01000002.1"/>
</dbReference>
<dbReference type="GO" id="GO:0005886">
    <property type="term" value="C:plasma membrane"/>
    <property type="evidence" value="ECO:0007669"/>
    <property type="project" value="UniProtKB-SubCell"/>
</dbReference>
<evidence type="ECO:0000256" key="3">
    <source>
        <dbReference type="ARBA" id="ARBA00022692"/>
    </source>
</evidence>
<proteinExistence type="predicted"/>
<name>A0A4R6RJL4_9BURK</name>
<reference evidence="8 9" key="1">
    <citation type="submission" date="2019-03" db="EMBL/GenBank/DDBJ databases">
        <title>Genomic Encyclopedia of Type Strains, Phase IV (KMG-IV): sequencing the most valuable type-strain genomes for metagenomic binning, comparative biology and taxonomic classification.</title>
        <authorList>
            <person name="Goeker M."/>
        </authorList>
    </citation>
    <scope>NUCLEOTIDE SEQUENCE [LARGE SCALE GENOMIC DNA]</scope>
    <source>
        <strain evidence="8 9">DSM 11901</strain>
    </source>
</reference>
<keyword evidence="5 6" id="KW-0472">Membrane</keyword>
<dbReference type="SUPFAM" id="SSF103473">
    <property type="entry name" value="MFS general substrate transporter"/>
    <property type="match status" value="1"/>
</dbReference>
<feature type="transmembrane region" description="Helical" evidence="6">
    <location>
        <begin position="167"/>
        <end position="186"/>
    </location>
</feature>
<evidence type="ECO:0000256" key="2">
    <source>
        <dbReference type="ARBA" id="ARBA00022475"/>
    </source>
</evidence>
<evidence type="ECO:0000259" key="7">
    <source>
        <dbReference type="PROSITE" id="PS50850"/>
    </source>
</evidence>
<dbReference type="InterPro" id="IPR020846">
    <property type="entry name" value="MFS_dom"/>
</dbReference>
<feature type="transmembrane region" description="Helical" evidence="6">
    <location>
        <begin position="49"/>
        <end position="69"/>
    </location>
</feature>
<keyword evidence="9" id="KW-1185">Reference proteome</keyword>
<evidence type="ECO:0000256" key="1">
    <source>
        <dbReference type="ARBA" id="ARBA00004651"/>
    </source>
</evidence>
<comment type="subcellular location">
    <subcellularLocation>
        <location evidence="1">Cell membrane</location>
        <topology evidence="1">Multi-pass membrane protein</topology>
    </subcellularLocation>
</comment>
<feature type="transmembrane region" description="Helical" evidence="6">
    <location>
        <begin position="220"/>
        <end position="244"/>
    </location>
</feature>
<evidence type="ECO:0000256" key="6">
    <source>
        <dbReference type="SAM" id="Phobius"/>
    </source>
</evidence>
<accession>A0A4R6RJL4</accession>
<feature type="transmembrane region" description="Helical" evidence="6">
    <location>
        <begin position="256"/>
        <end position="274"/>
    </location>
</feature>
<evidence type="ECO:0000313" key="8">
    <source>
        <dbReference type="EMBL" id="TDP86077.1"/>
    </source>
</evidence>
<protein>
    <submittedName>
        <fullName evidence="8">DHA1 family bicyclomycin/chloramphenicol resistance-like MFS transporter</fullName>
    </submittedName>
</protein>
<dbReference type="EMBL" id="SNXW01000002">
    <property type="protein sequence ID" value="TDP86077.1"/>
    <property type="molecule type" value="Genomic_DNA"/>
</dbReference>
<dbReference type="Proteomes" id="UP000294593">
    <property type="component" value="Unassembled WGS sequence"/>
</dbReference>